<dbReference type="InterPro" id="IPR051207">
    <property type="entry name" value="ComplexI_NDUFA9_subunit"/>
</dbReference>
<organism evidence="2 3">
    <name type="scientific">Rhodovibrio salinarum</name>
    <dbReference type="NCBI Taxonomy" id="1087"/>
    <lineage>
        <taxon>Bacteria</taxon>
        <taxon>Pseudomonadati</taxon>
        <taxon>Pseudomonadota</taxon>
        <taxon>Alphaproteobacteria</taxon>
        <taxon>Rhodospirillales</taxon>
        <taxon>Rhodovibrionaceae</taxon>
        <taxon>Rhodovibrio</taxon>
    </lineage>
</organism>
<name>A0A934QKV3_9PROT</name>
<proteinExistence type="predicted"/>
<reference evidence="2" key="2">
    <citation type="journal article" date="2020" name="Microorganisms">
        <title>Osmotic Adaptation and Compatible Solute Biosynthesis of Phototrophic Bacteria as Revealed from Genome Analyses.</title>
        <authorList>
            <person name="Imhoff J.F."/>
            <person name="Rahn T."/>
            <person name="Kunzel S."/>
            <person name="Keller A."/>
            <person name="Neulinger S.C."/>
        </authorList>
    </citation>
    <scope>NUCLEOTIDE SEQUENCE</scope>
    <source>
        <strain evidence="2">DSM 9154</strain>
    </source>
</reference>
<dbReference type="Proteomes" id="UP000778970">
    <property type="component" value="Unassembled WGS sequence"/>
</dbReference>
<dbReference type="Gene3D" id="3.40.50.720">
    <property type="entry name" value="NAD(P)-binding Rossmann-like Domain"/>
    <property type="match status" value="1"/>
</dbReference>
<reference evidence="2" key="1">
    <citation type="submission" date="2017-08" db="EMBL/GenBank/DDBJ databases">
        <authorList>
            <person name="Imhoff J.F."/>
            <person name="Rahn T."/>
            <person name="Kuenzel S."/>
            <person name="Neulinger S.C."/>
        </authorList>
    </citation>
    <scope>NUCLEOTIDE SEQUENCE</scope>
    <source>
        <strain evidence="2">DSM 9154</strain>
    </source>
</reference>
<dbReference type="FunFam" id="3.40.50.720:FF:000702">
    <property type="entry name" value="NADH dehydrogenase (Ubiquinone)"/>
    <property type="match status" value="1"/>
</dbReference>
<dbReference type="InterPro" id="IPR001509">
    <property type="entry name" value="Epimerase_deHydtase"/>
</dbReference>
<dbReference type="PANTHER" id="PTHR12126:SF11">
    <property type="entry name" value="NADH DEHYDROGENASE [UBIQUINONE] 1 ALPHA SUBCOMPLEX SUBUNIT 9, MITOCHONDRIAL"/>
    <property type="match status" value="1"/>
</dbReference>
<feature type="domain" description="NAD-dependent epimerase/dehydratase" evidence="1">
    <location>
        <begin position="6"/>
        <end position="215"/>
    </location>
</feature>
<accession>A0A934QKV3</accession>
<comment type="caution">
    <text evidence="2">The sequence shown here is derived from an EMBL/GenBank/DDBJ whole genome shotgun (WGS) entry which is preliminary data.</text>
</comment>
<dbReference type="PANTHER" id="PTHR12126">
    <property type="entry name" value="NADH-UBIQUINONE OXIDOREDUCTASE 39 KDA SUBUNIT-RELATED"/>
    <property type="match status" value="1"/>
</dbReference>
<keyword evidence="3" id="KW-1185">Reference proteome</keyword>
<dbReference type="CDD" id="cd05271">
    <property type="entry name" value="NDUFA9_like_SDR_a"/>
    <property type="match status" value="1"/>
</dbReference>
<dbReference type="RefSeq" id="WP_027287982.1">
    <property type="nucleotide sequence ID" value="NZ_NRRE01000030.1"/>
</dbReference>
<dbReference type="InterPro" id="IPR036291">
    <property type="entry name" value="NAD(P)-bd_dom_sf"/>
</dbReference>
<evidence type="ECO:0000313" key="3">
    <source>
        <dbReference type="Proteomes" id="UP000778970"/>
    </source>
</evidence>
<protein>
    <submittedName>
        <fullName evidence="2">Complex I NDUFA9 subunit family protein</fullName>
    </submittedName>
</protein>
<dbReference type="AlphaFoldDB" id="A0A934QKV3"/>
<evidence type="ECO:0000259" key="1">
    <source>
        <dbReference type="Pfam" id="PF01370"/>
    </source>
</evidence>
<sequence>MAKVATVFGGSGFVGRYIVKRLAKEGWVVRVAVRDTEKAHFLQPYGNVGQIVRMRVPIQDEEAVREAVAGADAVFNAIGLLFEPGGAQTFDEVHVNGPERIARLCAETGVKRLIHVSAIGADKESDSVYARTKALGEEATHKHFPQVSILRPSIVIGPEDGFLNFFAQMARISPALPLIGGGKTRFQPVYVGDVADAAMVCVHESKTKGKTYELGGPQIYTFKQLMEILLKEIRRKRLLLPIPFGVAQVQAGIAELLPKPLLTRDQVTLLKQDNVVQKGALSFKTLGLEPQAIEAILPTYLIRYRPGGRFAKHHLPSDAR</sequence>
<dbReference type="Pfam" id="PF01370">
    <property type="entry name" value="Epimerase"/>
    <property type="match status" value="1"/>
</dbReference>
<dbReference type="EMBL" id="NRRE01000030">
    <property type="protein sequence ID" value="MBK1698797.1"/>
    <property type="molecule type" value="Genomic_DNA"/>
</dbReference>
<gene>
    <name evidence="2" type="ORF">CKO21_16245</name>
</gene>
<dbReference type="GO" id="GO:0044877">
    <property type="term" value="F:protein-containing complex binding"/>
    <property type="evidence" value="ECO:0007669"/>
    <property type="project" value="TreeGrafter"/>
</dbReference>
<evidence type="ECO:0000313" key="2">
    <source>
        <dbReference type="EMBL" id="MBK1698797.1"/>
    </source>
</evidence>
<dbReference type="SUPFAM" id="SSF51735">
    <property type="entry name" value="NAD(P)-binding Rossmann-fold domains"/>
    <property type="match status" value="1"/>
</dbReference>